<dbReference type="PANTHER" id="PTHR12215:SF10">
    <property type="entry name" value="L-AMINOADIPATE-SEMIALDEHYDE DEHYDROGENASE-PHOSPHOPANTETHEINYL TRANSFERASE"/>
    <property type="match status" value="1"/>
</dbReference>
<dbReference type="PANTHER" id="PTHR12215">
    <property type="entry name" value="PHOSPHOPANTETHEINE TRANSFERASE"/>
    <property type="match status" value="1"/>
</dbReference>
<sequence>MSSTFIAYANINQSYPLDAIPSDLLNEKLCQPLQSENQRVKIRYRCRWIAHFLLWELLKISQKSTALLKHIDYSESGRPQLLVDDIDFNISHSGDWVAVILHTDLQGKSAVGIDIESPNKKRDFTALLAHFAPQPEQDWFHQQQDNEAAFYLTWCLREAVLKSQGIGIVKLAEVSHDPILRQIKSAYCPSGQLIFSQALPFYLAFFVNKIEQIDVRYFAWDGQQLAATFLPTSIRYLVNHPDYHCFSS</sequence>
<dbReference type="SUPFAM" id="SSF56214">
    <property type="entry name" value="4'-phosphopantetheinyl transferase"/>
    <property type="match status" value="2"/>
</dbReference>
<accession>A0ABW4NSU6</accession>
<name>A0ABW4NSU6_9PAST</name>
<evidence type="ECO:0000313" key="5">
    <source>
        <dbReference type="Proteomes" id="UP001597420"/>
    </source>
</evidence>
<evidence type="ECO:0000259" key="3">
    <source>
        <dbReference type="Pfam" id="PF01648"/>
    </source>
</evidence>
<dbReference type="InterPro" id="IPR008278">
    <property type="entry name" value="4-PPantetheinyl_Trfase_dom"/>
</dbReference>
<dbReference type="InterPro" id="IPR037143">
    <property type="entry name" value="4-PPantetheinyl_Trfase_dom_sf"/>
</dbReference>
<dbReference type="GO" id="GO:0016740">
    <property type="term" value="F:transferase activity"/>
    <property type="evidence" value="ECO:0007669"/>
    <property type="project" value="UniProtKB-KW"/>
</dbReference>
<comment type="similarity">
    <text evidence="1">Belongs to the P-Pant transferase superfamily. Gsp/Sfp/HetI/AcpT family.</text>
</comment>
<protein>
    <submittedName>
        <fullName evidence="4">4'-phosphopantetheinyl transferase family protein</fullName>
    </submittedName>
</protein>
<comment type="caution">
    <text evidence="4">The sequence shown here is derived from an EMBL/GenBank/DDBJ whole genome shotgun (WGS) entry which is preliminary data.</text>
</comment>
<keyword evidence="2 4" id="KW-0808">Transferase</keyword>
<evidence type="ECO:0000313" key="4">
    <source>
        <dbReference type="EMBL" id="MFD1805370.1"/>
    </source>
</evidence>
<evidence type="ECO:0000256" key="1">
    <source>
        <dbReference type="ARBA" id="ARBA00010990"/>
    </source>
</evidence>
<evidence type="ECO:0000256" key="2">
    <source>
        <dbReference type="ARBA" id="ARBA00022679"/>
    </source>
</evidence>
<dbReference type="EMBL" id="JBHUFP010000004">
    <property type="protein sequence ID" value="MFD1805370.1"/>
    <property type="molecule type" value="Genomic_DNA"/>
</dbReference>
<proteinExistence type="inferred from homology"/>
<dbReference type="Pfam" id="PF01648">
    <property type="entry name" value="ACPS"/>
    <property type="match status" value="1"/>
</dbReference>
<gene>
    <name evidence="4" type="ORF">ACFSAV_03120</name>
</gene>
<feature type="domain" description="4'-phosphopantetheinyl transferase" evidence="3">
    <location>
        <begin position="110"/>
        <end position="176"/>
    </location>
</feature>
<dbReference type="RefSeq" id="WP_379096079.1">
    <property type="nucleotide sequence ID" value="NZ_JBHUFP010000004.1"/>
</dbReference>
<organism evidence="4 5">
    <name type="scientific">Pasteurella oralis</name>
    <dbReference type="NCBI Taxonomy" id="1071947"/>
    <lineage>
        <taxon>Bacteria</taxon>
        <taxon>Pseudomonadati</taxon>
        <taxon>Pseudomonadota</taxon>
        <taxon>Gammaproteobacteria</taxon>
        <taxon>Pasteurellales</taxon>
        <taxon>Pasteurellaceae</taxon>
        <taxon>Pasteurella</taxon>
    </lineage>
</organism>
<reference evidence="5" key="1">
    <citation type="journal article" date="2019" name="Int. J. Syst. Evol. Microbiol.">
        <title>The Global Catalogue of Microorganisms (GCM) 10K type strain sequencing project: providing services to taxonomists for standard genome sequencing and annotation.</title>
        <authorList>
            <consortium name="The Broad Institute Genomics Platform"/>
            <consortium name="The Broad Institute Genome Sequencing Center for Infectious Disease"/>
            <person name="Wu L."/>
            <person name="Ma J."/>
        </authorList>
    </citation>
    <scope>NUCLEOTIDE SEQUENCE [LARGE SCALE GENOMIC DNA]</scope>
    <source>
        <strain evidence="5">CCM 7950</strain>
    </source>
</reference>
<keyword evidence="5" id="KW-1185">Reference proteome</keyword>
<dbReference type="Proteomes" id="UP001597420">
    <property type="component" value="Unassembled WGS sequence"/>
</dbReference>
<dbReference type="Gene3D" id="3.90.470.20">
    <property type="entry name" value="4'-phosphopantetheinyl transferase domain"/>
    <property type="match status" value="2"/>
</dbReference>
<dbReference type="InterPro" id="IPR050559">
    <property type="entry name" value="P-Pant_transferase_sf"/>
</dbReference>